<feature type="compositionally biased region" description="Polar residues" evidence="1">
    <location>
        <begin position="484"/>
        <end position="499"/>
    </location>
</feature>
<sequence length="528" mass="59418">MDVFDNLTQDQKEFLVMFQAATNIEDLDRALETLNNYDWNLVLAIQSILNSPMEFAYVPDRTSMETQEGDSEVQRSLSPETTEPLLSSALPRFFEFFPQQTILDRTPSGTTLVTPQNPAPVAAPFLLDFEKYCNSTFYQGSYLQALEVALRELTFLVVALYNDENVETEAFCRSPTLNSYLHNNDILIWVGNVRETEAFEVSTTLQTTSFPFFAIVGPQYPTVESDGLPQMSVMDRLEGPMTVDAVVRSLANALQRCGSPLERENRQRQEHEHDGSLTEQQDPPYVMSKPNDMMVEPDLTETPNMDSTEEWSDEQEARLRQLYDQNNVVDIFWGCRIENNLSDNKPWHVYVVTRGLHHPNPEMEAMADSQKIYFIAEGTGSTDFDPSPNNIMAVPPDLQKEFDEALDDELGTSFREAHYNLVGMSTGYKRTRGMLTETPAILLYVRQKGILRRGSGGIFPTEIRGFPTDVLEASAAMPYGAFGVNSSQPSTPNVSSESSIGRDMNDSRTSGNFDPVEQGTQTNQVDIK</sequence>
<dbReference type="PANTHER" id="PTHR23322:SF1">
    <property type="entry name" value="FAS-ASSOCIATED FACTOR 2"/>
    <property type="match status" value="1"/>
</dbReference>
<feature type="compositionally biased region" description="Polar residues" evidence="1">
    <location>
        <begin position="507"/>
        <end position="528"/>
    </location>
</feature>
<comment type="caution">
    <text evidence="3">The sequence shown here is derived from an EMBL/GenBank/DDBJ whole genome shotgun (WGS) entry which is preliminary data.</text>
</comment>
<feature type="compositionally biased region" description="Basic and acidic residues" evidence="1">
    <location>
        <begin position="261"/>
        <end position="276"/>
    </location>
</feature>
<feature type="domain" description="UAS" evidence="2">
    <location>
        <begin position="124"/>
        <end position="251"/>
    </location>
</feature>
<gene>
    <name evidence="3" type="ORF">BC936DRAFT_149642</name>
</gene>
<evidence type="ECO:0000256" key="1">
    <source>
        <dbReference type="SAM" id="MobiDB-lite"/>
    </source>
</evidence>
<dbReference type="PANTHER" id="PTHR23322">
    <property type="entry name" value="FAS-ASSOCIATED PROTEIN"/>
    <property type="match status" value="1"/>
</dbReference>
<keyword evidence="4" id="KW-1185">Reference proteome</keyword>
<dbReference type="AlphaFoldDB" id="A0A433D0F7"/>
<evidence type="ECO:0000313" key="4">
    <source>
        <dbReference type="Proteomes" id="UP000268093"/>
    </source>
</evidence>
<dbReference type="Gene3D" id="3.40.30.10">
    <property type="entry name" value="Glutaredoxin"/>
    <property type="match status" value="1"/>
</dbReference>
<dbReference type="Gene3D" id="1.10.8.10">
    <property type="entry name" value="DNA helicase RuvA subunit, C-terminal domain"/>
    <property type="match status" value="1"/>
</dbReference>
<dbReference type="GO" id="GO:0036503">
    <property type="term" value="P:ERAD pathway"/>
    <property type="evidence" value="ECO:0007669"/>
    <property type="project" value="TreeGrafter"/>
</dbReference>
<dbReference type="Proteomes" id="UP000268093">
    <property type="component" value="Unassembled WGS sequence"/>
</dbReference>
<dbReference type="InterPro" id="IPR050730">
    <property type="entry name" value="UBX_domain-protein"/>
</dbReference>
<name>A0A433D0F7_9FUNG</name>
<dbReference type="InterPro" id="IPR006577">
    <property type="entry name" value="UAS"/>
</dbReference>
<dbReference type="InterPro" id="IPR036249">
    <property type="entry name" value="Thioredoxin-like_sf"/>
</dbReference>
<dbReference type="GO" id="GO:0005783">
    <property type="term" value="C:endoplasmic reticulum"/>
    <property type="evidence" value="ECO:0007669"/>
    <property type="project" value="TreeGrafter"/>
</dbReference>
<feature type="region of interest" description="Disordered" evidence="1">
    <location>
        <begin position="482"/>
        <end position="528"/>
    </location>
</feature>
<dbReference type="GO" id="GO:0043130">
    <property type="term" value="F:ubiquitin binding"/>
    <property type="evidence" value="ECO:0007669"/>
    <property type="project" value="TreeGrafter"/>
</dbReference>
<evidence type="ECO:0000259" key="2">
    <source>
        <dbReference type="SMART" id="SM00594"/>
    </source>
</evidence>
<dbReference type="SMART" id="SM00594">
    <property type="entry name" value="UAS"/>
    <property type="match status" value="1"/>
</dbReference>
<dbReference type="OrthoDB" id="2351813at2759"/>
<dbReference type="EMBL" id="RBNI01009149">
    <property type="protein sequence ID" value="RUP44317.1"/>
    <property type="molecule type" value="Genomic_DNA"/>
</dbReference>
<evidence type="ECO:0000313" key="3">
    <source>
        <dbReference type="EMBL" id="RUP44317.1"/>
    </source>
</evidence>
<protein>
    <recommendedName>
        <fullName evidence="2">UAS domain-containing protein</fullName>
    </recommendedName>
</protein>
<reference evidence="3 4" key="1">
    <citation type="journal article" date="2018" name="New Phytol.">
        <title>Phylogenomics of Endogonaceae and evolution of mycorrhizas within Mucoromycota.</title>
        <authorList>
            <person name="Chang Y."/>
            <person name="Desiro A."/>
            <person name="Na H."/>
            <person name="Sandor L."/>
            <person name="Lipzen A."/>
            <person name="Clum A."/>
            <person name="Barry K."/>
            <person name="Grigoriev I.V."/>
            <person name="Martin F.M."/>
            <person name="Stajich J.E."/>
            <person name="Smith M.E."/>
            <person name="Bonito G."/>
            <person name="Spatafora J.W."/>
        </authorList>
    </citation>
    <scope>NUCLEOTIDE SEQUENCE [LARGE SCALE GENOMIC DNA]</scope>
    <source>
        <strain evidence="3 4">GMNB39</strain>
    </source>
</reference>
<feature type="region of interest" description="Disordered" evidence="1">
    <location>
        <begin position="258"/>
        <end position="290"/>
    </location>
</feature>
<proteinExistence type="predicted"/>
<organism evidence="3 4">
    <name type="scientific">Jimgerdemannia flammicorona</name>
    <dbReference type="NCBI Taxonomy" id="994334"/>
    <lineage>
        <taxon>Eukaryota</taxon>
        <taxon>Fungi</taxon>
        <taxon>Fungi incertae sedis</taxon>
        <taxon>Mucoromycota</taxon>
        <taxon>Mucoromycotina</taxon>
        <taxon>Endogonomycetes</taxon>
        <taxon>Endogonales</taxon>
        <taxon>Endogonaceae</taxon>
        <taxon>Jimgerdemannia</taxon>
    </lineage>
</organism>
<dbReference type="SUPFAM" id="SSF52833">
    <property type="entry name" value="Thioredoxin-like"/>
    <property type="match status" value="1"/>
</dbReference>
<accession>A0A433D0F7</accession>